<dbReference type="InterPro" id="IPR007814">
    <property type="entry name" value="PaaA_PaaC"/>
</dbReference>
<dbReference type="PANTHER" id="PTHR30458">
    <property type="entry name" value="PHENYLACETIC ACID DEGRADATION PROTEIN PAA"/>
    <property type="match status" value="1"/>
</dbReference>
<protein>
    <submittedName>
        <fullName evidence="1">Phenylacetic acid catabolic</fullName>
    </submittedName>
</protein>
<dbReference type="Proteomes" id="UP000267535">
    <property type="component" value="Unassembled WGS sequence"/>
</dbReference>
<evidence type="ECO:0000313" key="1">
    <source>
        <dbReference type="EMBL" id="RRC97992.1"/>
    </source>
</evidence>
<dbReference type="InterPro" id="IPR052703">
    <property type="entry name" value="Aromatic_CoA_ox/epox"/>
</dbReference>
<dbReference type="AlphaFoldDB" id="A0A3P1SP45"/>
<dbReference type="RefSeq" id="WP_124927087.1">
    <property type="nucleotide sequence ID" value="NZ_BMOH01000003.1"/>
</dbReference>
<dbReference type="GO" id="GO:0010124">
    <property type="term" value="P:phenylacetate catabolic process"/>
    <property type="evidence" value="ECO:0007669"/>
    <property type="project" value="InterPro"/>
</dbReference>
<dbReference type="InterPro" id="IPR012347">
    <property type="entry name" value="Ferritin-like"/>
</dbReference>
<reference evidence="1 2" key="1">
    <citation type="submission" date="2018-11" db="EMBL/GenBank/DDBJ databases">
        <title>The draft genome sequence of Amphritea balenae JAMM 1525T.</title>
        <authorList>
            <person name="Fang Z."/>
            <person name="Zhang Y."/>
            <person name="Han X."/>
        </authorList>
    </citation>
    <scope>NUCLEOTIDE SEQUENCE [LARGE SCALE GENOMIC DNA]</scope>
    <source>
        <strain evidence="1 2">JAMM 1525</strain>
    </source>
</reference>
<evidence type="ECO:0000313" key="2">
    <source>
        <dbReference type="Proteomes" id="UP000267535"/>
    </source>
</evidence>
<comment type="caution">
    <text evidence="1">The sequence shown here is derived from an EMBL/GenBank/DDBJ whole genome shotgun (WGS) entry which is preliminary data.</text>
</comment>
<dbReference type="InterPro" id="IPR009078">
    <property type="entry name" value="Ferritin-like_SF"/>
</dbReference>
<gene>
    <name evidence="1" type="ORF">EHS89_15565</name>
</gene>
<dbReference type="Gene3D" id="1.20.1260.10">
    <property type="match status" value="1"/>
</dbReference>
<sequence length="255" mass="28182">MAMDEKTLIERISKGDKIQRGEALPASYRTELMRLMVVFVDSQLAGAAGFANMINCGPGLRERRTAAQIVADRFDHAEQVLDLLKDFNVEPRLYVSSHAWSSRLDRTIDLGNRRIGGDKRLNVFHYPLEGWVDALVLNALMGTASAVQLGELRHASYAPLAEAMVDIVKCEQSHVEMGEKGLQDAIDHNGLAGAQAAVDYWYPRVAATFGRSDSEHNGRFKLFGLIKLANDERLAAWEGQVNDMLGRLGLSTPSN</sequence>
<dbReference type="GO" id="GO:0005829">
    <property type="term" value="C:cytosol"/>
    <property type="evidence" value="ECO:0007669"/>
    <property type="project" value="TreeGrafter"/>
</dbReference>
<name>A0A3P1SP45_9GAMM</name>
<dbReference type="EMBL" id="RQXV01000009">
    <property type="protein sequence ID" value="RRC97992.1"/>
    <property type="molecule type" value="Genomic_DNA"/>
</dbReference>
<proteinExistence type="predicted"/>
<organism evidence="1 2">
    <name type="scientific">Amphritea balenae</name>
    <dbReference type="NCBI Taxonomy" id="452629"/>
    <lineage>
        <taxon>Bacteria</taxon>
        <taxon>Pseudomonadati</taxon>
        <taxon>Pseudomonadota</taxon>
        <taxon>Gammaproteobacteria</taxon>
        <taxon>Oceanospirillales</taxon>
        <taxon>Oceanospirillaceae</taxon>
        <taxon>Amphritea</taxon>
    </lineage>
</organism>
<dbReference type="PANTHER" id="PTHR30458:SF0">
    <property type="entry name" value="1,2-PHENYLACETYL-COA EPOXIDASE, SUBUNIT C"/>
    <property type="match status" value="1"/>
</dbReference>
<dbReference type="OrthoDB" id="5289846at2"/>
<dbReference type="Pfam" id="PF05138">
    <property type="entry name" value="PaaA_PaaC"/>
    <property type="match status" value="1"/>
</dbReference>
<dbReference type="SUPFAM" id="SSF47240">
    <property type="entry name" value="Ferritin-like"/>
    <property type="match status" value="1"/>
</dbReference>
<keyword evidence="2" id="KW-1185">Reference proteome</keyword>
<accession>A0A3P1SP45</accession>